<feature type="compositionally biased region" description="Acidic residues" evidence="1">
    <location>
        <begin position="30"/>
        <end position="41"/>
    </location>
</feature>
<feature type="compositionally biased region" description="Basic and acidic residues" evidence="1">
    <location>
        <begin position="42"/>
        <end position="51"/>
    </location>
</feature>
<accession>A0ABQ5YC65</accession>
<evidence type="ECO:0000313" key="2">
    <source>
        <dbReference type="EMBL" id="GLR11628.1"/>
    </source>
</evidence>
<evidence type="ECO:0000256" key="1">
    <source>
        <dbReference type="SAM" id="MobiDB-lite"/>
    </source>
</evidence>
<feature type="region of interest" description="Disordered" evidence="1">
    <location>
        <begin position="27"/>
        <end position="51"/>
    </location>
</feature>
<evidence type="ECO:0000313" key="3">
    <source>
        <dbReference type="Proteomes" id="UP001156706"/>
    </source>
</evidence>
<protein>
    <submittedName>
        <fullName evidence="2">Uncharacterized protein</fullName>
    </submittedName>
</protein>
<dbReference type="Proteomes" id="UP001156706">
    <property type="component" value="Unassembled WGS sequence"/>
</dbReference>
<comment type="caution">
    <text evidence="2">The sequence shown here is derived from an EMBL/GenBank/DDBJ whole genome shotgun (WGS) entry which is preliminary data.</text>
</comment>
<organism evidence="2 3">
    <name type="scientific">Chitinimonas prasina</name>
    <dbReference type="NCBI Taxonomy" id="1434937"/>
    <lineage>
        <taxon>Bacteria</taxon>
        <taxon>Pseudomonadati</taxon>
        <taxon>Pseudomonadota</taxon>
        <taxon>Betaproteobacteria</taxon>
        <taxon>Neisseriales</taxon>
        <taxon>Chitinibacteraceae</taxon>
        <taxon>Chitinimonas</taxon>
    </lineage>
</organism>
<keyword evidence="3" id="KW-1185">Reference proteome</keyword>
<proteinExistence type="predicted"/>
<name>A0ABQ5YC65_9NEIS</name>
<dbReference type="EMBL" id="BSOG01000001">
    <property type="protein sequence ID" value="GLR11628.1"/>
    <property type="molecule type" value="Genomic_DNA"/>
</dbReference>
<reference evidence="3" key="1">
    <citation type="journal article" date="2019" name="Int. J. Syst. Evol. Microbiol.">
        <title>The Global Catalogue of Microorganisms (GCM) 10K type strain sequencing project: providing services to taxonomists for standard genome sequencing and annotation.</title>
        <authorList>
            <consortium name="The Broad Institute Genomics Platform"/>
            <consortium name="The Broad Institute Genome Sequencing Center for Infectious Disease"/>
            <person name="Wu L."/>
            <person name="Ma J."/>
        </authorList>
    </citation>
    <scope>NUCLEOTIDE SEQUENCE [LARGE SCALE GENOMIC DNA]</scope>
    <source>
        <strain evidence="3">NBRC 110044</strain>
    </source>
</reference>
<sequence>MEPCRNAYPMGLSGRLRWHANANANANADADADADTDTDTDTDTKHLLPGMERGDGLYRWAAGDLQRP</sequence>
<gene>
    <name evidence="2" type="ORF">GCM10007907_04180</name>
</gene>